<dbReference type="Proteomes" id="UP001150538">
    <property type="component" value="Unassembled WGS sequence"/>
</dbReference>
<dbReference type="GO" id="GO:0005829">
    <property type="term" value="C:cytosol"/>
    <property type="evidence" value="ECO:0007669"/>
    <property type="project" value="TreeGrafter"/>
</dbReference>
<dbReference type="InterPro" id="IPR000406">
    <property type="entry name" value="Rho_GDI"/>
</dbReference>
<dbReference type="GO" id="GO:0016020">
    <property type="term" value="C:membrane"/>
    <property type="evidence" value="ECO:0007669"/>
    <property type="project" value="TreeGrafter"/>
</dbReference>
<dbReference type="FunFam" id="2.70.50.30:FF:000004">
    <property type="entry name" value="Rho GDP-dissociation inhibitor 1"/>
    <property type="match status" value="1"/>
</dbReference>
<gene>
    <name evidence="6" type="primary">RDI1</name>
    <name evidence="6" type="ORF">H4219_001575</name>
</gene>
<dbReference type="Gene3D" id="2.70.50.30">
    <property type="entry name" value="Coagulation Factor XIII, subunit A, domain 1"/>
    <property type="match status" value="1"/>
</dbReference>
<comment type="caution">
    <text evidence="6">The sequence shown here is derived from an EMBL/GenBank/DDBJ whole genome shotgun (WGS) entry which is preliminary data.</text>
</comment>
<dbReference type="PRINTS" id="PR00492">
    <property type="entry name" value="RHOGDI"/>
</dbReference>
<protein>
    <submittedName>
        <fullName evidence="6">Rho GDP dissociation inhibitor</fullName>
    </submittedName>
</protein>
<evidence type="ECO:0000256" key="5">
    <source>
        <dbReference type="SAM" id="MobiDB-lite"/>
    </source>
</evidence>
<evidence type="ECO:0000256" key="2">
    <source>
        <dbReference type="ARBA" id="ARBA00009758"/>
    </source>
</evidence>
<name>A0A9W8A5J7_9FUNG</name>
<accession>A0A9W8A5J7</accession>
<evidence type="ECO:0000313" key="7">
    <source>
        <dbReference type="Proteomes" id="UP001150538"/>
    </source>
</evidence>
<feature type="region of interest" description="Disordered" evidence="5">
    <location>
        <begin position="1"/>
        <end position="21"/>
    </location>
</feature>
<evidence type="ECO:0000256" key="3">
    <source>
        <dbReference type="ARBA" id="ARBA00022468"/>
    </source>
</evidence>
<keyword evidence="3" id="KW-0343">GTPase activation</keyword>
<evidence type="ECO:0000256" key="1">
    <source>
        <dbReference type="ARBA" id="ARBA00004496"/>
    </source>
</evidence>
<evidence type="ECO:0000313" key="6">
    <source>
        <dbReference type="EMBL" id="KAJ1920046.1"/>
    </source>
</evidence>
<keyword evidence="4" id="KW-0963">Cytoplasm</keyword>
<sequence length="198" mass="22105">MSSPNNDSSDDLVPVETKGYVPGTKKTLDEYKNLDSNDESLNKWKESLGISSAGGQETAPTKVDILSLGLEIEGRDDIIIDLSDKSPAALDEIKKKPIVIKEGVSYILKIRFKVLNDIVCGLKFLQSYKRHGLSTGTIDCMIGSYGPSDKEIEIKFPKEEAPQGMLARGKYTANCKFIDDDKTTYLKFSWLMEIKKDW</sequence>
<dbReference type="PANTHER" id="PTHR10980">
    <property type="entry name" value="RHO GDP-DISSOCIATION INHIBITOR"/>
    <property type="match status" value="1"/>
</dbReference>
<evidence type="ECO:0000256" key="4">
    <source>
        <dbReference type="ARBA" id="ARBA00022490"/>
    </source>
</evidence>
<dbReference type="InterPro" id="IPR024792">
    <property type="entry name" value="RhoGDI_dom_sf"/>
</dbReference>
<dbReference type="GO" id="GO:0007266">
    <property type="term" value="P:Rho protein signal transduction"/>
    <property type="evidence" value="ECO:0007669"/>
    <property type="project" value="InterPro"/>
</dbReference>
<dbReference type="InterPro" id="IPR014756">
    <property type="entry name" value="Ig_E-set"/>
</dbReference>
<dbReference type="GO" id="GO:0005094">
    <property type="term" value="F:Rho GDP-dissociation inhibitor activity"/>
    <property type="evidence" value="ECO:0007669"/>
    <property type="project" value="InterPro"/>
</dbReference>
<dbReference type="AlphaFoldDB" id="A0A9W8A5J7"/>
<dbReference type="GO" id="GO:0005096">
    <property type="term" value="F:GTPase activator activity"/>
    <property type="evidence" value="ECO:0007669"/>
    <property type="project" value="UniProtKB-KW"/>
</dbReference>
<proteinExistence type="inferred from homology"/>
<organism evidence="6 7">
    <name type="scientific">Mycoemilia scoparia</name>
    <dbReference type="NCBI Taxonomy" id="417184"/>
    <lineage>
        <taxon>Eukaryota</taxon>
        <taxon>Fungi</taxon>
        <taxon>Fungi incertae sedis</taxon>
        <taxon>Zoopagomycota</taxon>
        <taxon>Kickxellomycotina</taxon>
        <taxon>Kickxellomycetes</taxon>
        <taxon>Kickxellales</taxon>
        <taxon>Kickxellaceae</taxon>
        <taxon>Mycoemilia</taxon>
    </lineage>
</organism>
<dbReference type="OrthoDB" id="1683373at2759"/>
<keyword evidence="7" id="KW-1185">Reference proteome</keyword>
<comment type="subcellular location">
    <subcellularLocation>
        <location evidence="1">Cytoplasm</location>
    </subcellularLocation>
</comment>
<dbReference type="SUPFAM" id="SSF81296">
    <property type="entry name" value="E set domains"/>
    <property type="match status" value="1"/>
</dbReference>
<dbReference type="PANTHER" id="PTHR10980:SF3">
    <property type="entry name" value="LD16419P"/>
    <property type="match status" value="1"/>
</dbReference>
<reference evidence="6" key="1">
    <citation type="submission" date="2022-07" db="EMBL/GenBank/DDBJ databases">
        <title>Phylogenomic reconstructions and comparative analyses of Kickxellomycotina fungi.</title>
        <authorList>
            <person name="Reynolds N.K."/>
            <person name="Stajich J.E."/>
            <person name="Barry K."/>
            <person name="Grigoriev I.V."/>
            <person name="Crous P."/>
            <person name="Smith M.E."/>
        </authorList>
    </citation>
    <scope>NUCLEOTIDE SEQUENCE</scope>
    <source>
        <strain evidence="6">NBRC 100468</strain>
    </source>
</reference>
<dbReference type="Pfam" id="PF02115">
    <property type="entry name" value="Rho_GDI"/>
    <property type="match status" value="1"/>
</dbReference>
<dbReference type="EMBL" id="JANBPU010000018">
    <property type="protein sequence ID" value="KAJ1920046.1"/>
    <property type="molecule type" value="Genomic_DNA"/>
</dbReference>
<comment type="similarity">
    <text evidence="2">Belongs to the Rho GDI family.</text>
</comment>